<name>A0A2P2NQH2_RHIMU</name>
<evidence type="ECO:0000256" key="1">
    <source>
        <dbReference type="SAM" id="Phobius"/>
    </source>
</evidence>
<reference evidence="2" key="1">
    <citation type="submission" date="2018-02" db="EMBL/GenBank/DDBJ databases">
        <title>Rhizophora mucronata_Transcriptome.</title>
        <authorList>
            <person name="Meera S.P."/>
            <person name="Sreeshan A."/>
            <person name="Augustine A."/>
        </authorList>
    </citation>
    <scope>NUCLEOTIDE SEQUENCE</scope>
    <source>
        <tissue evidence="2">Leaf</tissue>
    </source>
</reference>
<sequence>MLHSSALFVLFPFNCELLSLFLAFYSLIKQSY</sequence>
<keyword evidence="1" id="KW-0472">Membrane</keyword>
<proteinExistence type="predicted"/>
<dbReference type="EMBL" id="GGEC01064259">
    <property type="protein sequence ID" value="MBX44743.1"/>
    <property type="molecule type" value="Transcribed_RNA"/>
</dbReference>
<keyword evidence="1" id="KW-0812">Transmembrane</keyword>
<evidence type="ECO:0000313" key="2">
    <source>
        <dbReference type="EMBL" id="MBX44743.1"/>
    </source>
</evidence>
<protein>
    <submittedName>
        <fullName evidence="2">Uncharacterized protein</fullName>
    </submittedName>
</protein>
<keyword evidence="1" id="KW-1133">Transmembrane helix</keyword>
<organism evidence="2">
    <name type="scientific">Rhizophora mucronata</name>
    <name type="common">Asiatic mangrove</name>
    <dbReference type="NCBI Taxonomy" id="61149"/>
    <lineage>
        <taxon>Eukaryota</taxon>
        <taxon>Viridiplantae</taxon>
        <taxon>Streptophyta</taxon>
        <taxon>Embryophyta</taxon>
        <taxon>Tracheophyta</taxon>
        <taxon>Spermatophyta</taxon>
        <taxon>Magnoliopsida</taxon>
        <taxon>eudicotyledons</taxon>
        <taxon>Gunneridae</taxon>
        <taxon>Pentapetalae</taxon>
        <taxon>rosids</taxon>
        <taxon>fabids</taxon>
        <taxon>Malpighiales</taxon>
        <taxon>Rhizophoraceae</taxon>
        <taxon>Rhizophora</taxon>
    </lineage>
</organism>
<dbReference type="AlphaFoldDB" id="A0A2P2NQH2"/>
<feature type="transmembrane region" description="Helical" evidence="1">
    <location>
        <begin position="6"/>
        <end position="28"/>
    </location>
</feature>
<accession>A0A2P2NQH2</accession>